<evidence type="ECO:0000313" key="2">
    <source>
        <dbReference type="Proteomes" id="UP001163324"/>
    </source>
</evidence>
<organism evidence="1 2">
    <name type="scientific">Trichothecium roseum</name>
    <dbReference type="NCBI Taxonomy" id="47278"/>
    <lineage>
        <taxon>Eukaryota</taxon>
        <taxon>Fungi</taxon>
        <taxon>Dikarya</taxon>
        <taxon>Ascomycota</taxon>
        <taxon>Pezizomycotina</taxon>
        <taxon>Sordariomycetes</taxon>
        <taxon>Hypocreomycetidae</taxon>
        <taxon>Hypocreales</taxon>
        <taxon>Hypocreales incertae sedis</taxon>
        <taxon>Trichothecium</taxon>
    </lineage>
</organism>
<evidence type="ECO:0000313" key="1">
    <source>
        <dbReference type="EMBL" id="KAI9904359.1"/>
    </source>
</evidence>
<accession>A0ACC0VD77</accession>
<keyword evidence="2" id="KW-1185">Reference proteome</keyword>
<proteinExistence type="predicted"/>
<dbReference type="EMBL" id="CM047940">
    <property type="protein sequence ID" value="KAI9904359.1"/>
    <property type="molecule type" value="Genomic_DNA"/>
</dbReference>
<protein>
    <submittedName>
        <fullName evidence="1">Uncharacterized protein</fullName>
    </submittedName>
</protein>
<sequence>MSKPTAIPVLFEVYTEMYKLLDDKPLRQALRSTSFSNLNRHETEKPTTKRASGSITINPRLQVILVQQSPCCVAEIATLPATHGETPLR</sequence>
<gene>
    <name evidence="1" type="ORF">N3K66_000888</name>
</gene>
<reference evidence="1" key="1">
    <citation type="submission" date="2022-10" db="EMBL/GenBank/DDBJ databases">
        <title>Complete Genome of Trichothecium roseum strain YXFP-22015, a Plant Pathogen Isolated from Citrus.</title>
        <authorList>
            <person name="Wang Y."/>
            <person name="Zhu L."/>
        </authorList>
    </citation>
    <scope>NUCLEOTIDE SEQUENCE</scope>
    <source>
        <strain evidence="1">YXFP-22015</strain>
    </source>
</reference>
<comment type="caution">
    <text evidence="1">The sequence shown here is derived from an EMBL/GenBank/DDBJ whole genome shotgun (WGS) entry which is preliminary data.</text>
</comment>
<name>A0ACC0VD77_9HYPO</name>
<dbReference type="Proteomes" id="UP001163324">
    <property type="component" value="Chromosome 1"/>
</dbReference>